<keyword evidence="2" id="KW-1185">Reference proteome</keyword>
<sequence>MLKMDSSLVGTENYFMRRINTNWSYFLLQLKQTIKELTEQCDDVDAGEEGTLYLDADPVRQFRYSCGQNHLQSLTTHSGTGGTMVVGFQWGHTMTSHRMEVWSENQRGYLERERSLALDSGYWVEHLVSVPSQQVIVGACNDLSLRVFSEPKQGMGVLYRAICLGSVVCMCYCRETDELLTGSMGLITFWGFWTTPKTHLGVVRTLDWRCSSLDRDAAIRGLVPENQTSTLYVLCNRGIKTFDLMGKKEYRSFCGHGQGTLRCVSSDWVQRYIVTGDLTGFVQVWSTDTSSLLWEFRAHTGSVSAVLTRPNTRTLLSSSPDGWVKEWSFGGDLLLKLFLDDSGGVHSLLSLGEHCVLCHSRASFSVWGLPDLCRSFSNPGCGMQLLRRVESSPGQAQLLAVSQDGIVRLICPASGELLALSWPFLILDQAIGFAFDSVQKELFVASGSPEVLVLDMALSPSPAKRIIRTSNDQYMDNSVLCLEAVMVGVVGLQPCLIFSGLRNGKLQLLSPNLLHCPARKAHDGGVLQMSSLSGPRPKLCCYGSDEQLSVWEVEVGTTHAEVVPLARVSCSSVLVFSRLLSDLVFGVTLDYSLLFISLPDGTCLRVNRSPPTSISCVDCSAALGLVVMSGPGGTVELWKTCGDQLAEIQLGAPVSQVCFANAHGDLLVCFGGKIEIISSLRFLPARLLRQILDLAPPDDDPQDPLPFRPRTQSCYDISAVPRRCLMSGQTTPKLTEAPVALDVVTLESDNRLVMCDRELGRRASLNRTTIPQSVVQDQQVGLCALPSVKTVDAKVNPEEEPIKETGDWDKPLHLNTRVIWPVAPDGFLPNSVLRNWKLGQESPKAVLPIAAKALLSMFCQSEEKPEQKIQEARRNKSISTRKLESVENSSKGNEVLKSIPKSLWLVYRPDVDLSEAIKALLLSMDGLDSDIYLNCTEALLALFQTYDIPPAIVTEVNVCLLKHIQKGNPYGIRMGAMKLLEQLGLLQDKDLHLLAKVILDPAEDLRKMVRYLLSRVYSIENKTSLLNRIQAGKDQPKKNRLLNQLDDELSEDLELRSSKDASTVKSRARTKKRKSSGPSLKFPEIVKDIPIPNKDQTRTPDLPVMRSLRHRKEFSVLKEEPGPRQHLHHVKPYRRLPKPFHGVSRSIIPQDSITKHSEDTQAQVCDTTLMDLYRKSKACQQACSQLPAIKAPGVSGVSSIGVSREAGLGQLPAGAHRFRLEPIKGTGDPGWKESLNELVTIYGFRSPRTIRQIALSQKAVQRFPYVLPPLHARPTRNLSPGQRVVGKIQLRELSLEKRPLQFHHVLPLPSQHNCHTLDPSGAYSYGRLEEEWTREPMEPQRRHVMEQALPPITPS</sequence>
<accession>A0ACC2FGH8</accession>
<dbReference type="EMBL" id="CM055755">
    <property type="protein sequence ID" value="KAJ7990432.1"/>
    <property type="molecule type" value="Genomic_DNA"/>
</dbReference>
<dbReference type="Proteomes" id="UP001157502">
    <property type="component" value="Chromosome 28"/>
</dbReference>
<evidence type="ECO:0000313" key="1">
    <source>
        <dbReference type="EMBL" id="KAJ7990432.1"/>
    </source>
</evidence>
<gene>
    <name evidence="1" type="ORF">DPEC_G00300260</name>
</gene>
<organism evidence="1 2">
    <name type="scientific">Dallia pectoralis</name>
    <name type="common">Alaska blackfish</name>
    <dbReference type="NCBI Taxonomy" id="75939"/>
    <lineage>
        <taxon>Eukaryota</taxon>
        <taxon>Metazoa</taxon>
        <taxon>Chordata</taxon>
        <taxon>Craniata</taxon>
        <taxon>Vertebrata</taxon>
        <taxon>Euteleostomi</taxon>
        <taxon>Actinopterygii</taxon>
        <taxon>Neopterygii</taxon>
        <taxon>Teleostei</taxon>
        <taxon>Protacanthopterygii</taxon>
        <taxon>Esociformes</taxon>
        <taxon>Umbridae</taxon>
        <taxon>Dallia</taxon>
    </lineage>
</organism>
<protein>
    <submittedName>
        <fullName evidence="1">Uncharacterized protein</fullName>
    </submittedName>
</protein>
<name>A0ACC2FGH8_DALPE</name>
<comment type="caution">
    <text evidence="1">The sequence shown here is derived from an EMBL/GenBank/DDBJ whole genome shotgun (WGS) entry which is preliminary data.</text>
</comment>
<proteinExistence type="predicted"/>
<evidence type="ECO:0000313" key="2">
    <source>
        <dbReference type="Proteomes" id="UP001157502"/>
    </source>
</evidence>
<reference evidence="1" key="1">
    <citation type="submission" date="2021-05" db="EMBL/GenBank/DDBJ databases">
        <authorList>
            <person name="Pan Q."/>
            <person name="Jouanno E."/>
            <person name="Zahm M."/>
            <person name="Klopp C."/>
            <person name="Cabau C."/>
            <person name="Louis A."/>
            <person name="Berthelot C."/>
            <person name="Parey E."/>
            <person name="Roest Crollius H."/>
            <person name="Montfort J."/>
            <person name="Robinson-Rechavi M."/>
            <person name="Bouchez O."/>
            <person name="Lampietro C."/>
            <person name="Lopez Roques C."/>
            <person name="Donnadieu C."/>
            <person name="Postlethwait J."/>
            <person name="Bobe J."/>
            <person name="Dillon D."/>
            <person name="Chandos A."/>
            <person name="von Hippel F."/>
            <person name="Guiguen Y."/>
        </authorList>
    </citation>
    <scope>NUCLEOTIDE SEQUENCE</scope>
    <source>
        <strain evidence="1">YG-Jan2019</strain>
    </source>
</reference>